<name>A0ABP7TNC6_9BURK</name>
<dbReference type="EMBL" id="BAAAZE010000012">
    <property type="protein sequence ID" value="GAA4028878.1"/>
    <property type="molecule type" value="Genomic_DNA"/>
</dbReference>
<dbReference type="Proteomes" id="UP001501353">
    <property type="component" value="Unassembled WGS sequence"/>
</dbReference>
<dbReference type="InterPro" id="IPR051680">
    <property type="entry name" value="ATP-dep_Glu-Cys_Ligase-2"/>
</dbReference>
<evidence type="ECO:0000313" key="4">
    <source>
        <dbReference type="Proteomes" id="UP001501353"/>
    </source>
</evidence>
<gene>
    <name evidence="3" type="ORF">GCM10022212_28750</name>
</gene>
<evidence type="ECO:0000259" key="1">
    <source>
        <dbReference type="Pfam" id="PF04168"/>
    </source>
</evidence>
<dbReference type="InterPro" id="IPR025841">
    <property type="entry name" value="CP_ATPgrasp_2"/>
</dbReference>
<dbReference type="InterPro" id="IPR007296">
    <property type="entry name" value="DUF403"/>
</dbReference>
<dbReference type="Gene3D" id="3.40.50.11290">
    <property type="match status" value="1"/>
</dbReference>
<dbReference type="PANTHER" id="PTHR34595:SF2">
    <property type="entry name" value="BLR2978 PROTEIN"/>
    <property type="match status" value="1"/>
</dbReference>
<dbReference type="Pfam" id="PF04168">
    <property type="entry name" value="Alpha-E"/>
    <property type="match status" value="1"/>
</dbReference>
<proteinExistence type="predicted"/>
<reference evidence="4" key="1">
    <citation type="journal article" date="2019" name="Int. J. Syst. Evol. Microbiol.">
        <title>The Global Catalogue of Microorganisms (GCM) 10K type strain sequencing project: providing services to taxonomists for standard genome sequencing and annotation.</title>
        <authorList>
            <consortium name="The Broad Institute Genomics Platform"/>
            <consortium name="The Broad Institute Genome Sequencing Center for Infectious Disease"/>
            <person name="Wu L."/>
            <person name="Ma J."/>
        </authorList>
    </citation>
    <scope>NUCLEOTIDE SEQUENCE [LARGE SCALE GENOMIC DNA]</scope>
    <source>
        <strain evidence="4">JCM 16673</strain>
    </source>
</reference>
<accession>A0ABP7TNC6</accession>
<comment type="caution">
    <text evidence="3">The sequence shown here is derived from an EMBL/GenBank/DDBJ whole genome shotgun (WGS) entry which is preliminary data.</text>
</comment>
<feature type="domain" description="Circularly permuted ATP-grasp type 2" evidence="2">
    <location>
        <begin position="82"/>
        <end position="477"/>
    </location>
</feature>
<dbReference type="Pfam" id="PF14403">
    <property type="entry name" value="CP_ATPgrasp_2"/>
    <property type="match status" value="1"/>
</dbReference>
<evidence type="ECO:0000313" key="3">
    <source>
        <dbReference type="EMBL" id="GAA4028878.1"/>
    </source>
</evidence>
<sequence>MNNSLLAAYPLAQQRYDEMFEADSMPRPHWRALFDHLGREPAEVMRQRIDALQRQVRENGVTYNIYADPKGMTRPWDLDVLPFILPQQEWAGIEAGVIQRATLLNQILGDVYGEQTLLKEGLLPPGLVHGNAGFLRPCHGIRQSDDIALHFYAVDLTRAPNGRWWVVGDRTQSPSGAGYALENRIVISRAFPELFRDMKIEHLAGFFARLRDSLAHWGRICAANRGDGADDSPPLRDSEQPLIVLLTPGPYNETYYEQTYLARYLGFPLVEGGDLTVRNGLVWLKTLAGPRRVHVILRRVDDEFCDPLELRSDSALGVAGLTEAARRGTVLLANGLGSNLLESGALLGYLPAISRRLLGEELKMPSVGTWWCGEPAALEQAIDQLDNLVVKPAFPQLRQLPVFGQDLDAEARASLIDAMRARPHNYVAQELVRISQAPVWRGDPAPGLNASVVGLRVFACATPNGYIVMPGGLTRVATGADARVITMQRGGASKDTWVQARGRVSQMSLLPSSTAAHELVRGDTHLASRVVENLFWFGRLSERCDSTTRLLRSALDFLLNVSPEYRGGEWETVQALCQKFGLLNEEPHDDADIETELLQSMVTRKGPGLASNFQQLYRVAGLLRERLSLDNWRTLNQVVQQHSGMGQPPSLAGAITRLDNATSSLMTLSGFANDGMTRDNGWRFMQIGRRLERLQFLCTVLQHGISMPSDSGLDWLLEVADSIVTYRSRYMAQPEWLPMLDLLVLDDSNPRSVAFQVGGLIRNLDRLAVNHGPCGAELFMPLQAQLQALNPGRDLYAGSAPLLNLLRKLNTASIALSDQIGLQFFSYSGAVNLDTFTP</sequence>
<protein>
    <submittedName>
        <fullName evidence="3">Circularly permuted type 2 ATP-grasp protein</fullName>
    </submittedName>
</protein>
<dbReference type="PANTHER" id="PTHR34595">
    <property type="entry name" value="BLR5612 PROTEIN"/>
    <property type="match status" value="1"/>
</dbReference>
<organism evidence="3 4">
    <name type="scientific">Actimicrobium antarcticum</name>
    <dbReference type="NCBI Taxonomy" id="1051899"/>
    <lineage>
        <taxon>Bacteria</taxon>
        <taxon>Pseudomonadati</taxon>
        <taxon>Pseudomonadota</taxon>
        <taxon>Betaproteobacteria</taxon>
        <taxon>Burkholderiales</taxon>
        <taxon>Oxalobacteraceae</taxon>
        <taxon>Actimicrobium</taxon>
    </lineage>
</organism>
<feature type="domain" description="DUF403" evidence="1">
    <location>
        <begin position="526"/>
        <end position="825"/>
    </location>
</feature>
<dbReference type="RefSeq" id="WP_344764147.1">
    <property type="nucleotide sequence ID" value="NZ_BAAAZE010000012.1"/>
</dbReference>
<dbReference type="SUPFAM" id="SSF56059">
    <property type="entry name" value="Glutathione synthetase ATP-binding domain-like"/>
    <property type="match status" value="1"/>
</dbReference>
<evidence type="ECO:0000259" key="2">
    <source>
        <dbReference type="Pfam" id="PF14403"/>
    </source>
</evidence>
<keyword evidence="4" id="KW-1185">Reference proteome</keyword>
<dbReference type="Gene3D" id="3.30.1490.270">
    <property type="match status" value="1"/>
</dbReference>